<accession>D7WCL1</accession>
<evidence type="ECO:0000256" key="1">
    <source>
        <dbReference type="ARBA" id="ARBA00002151"/>
    </source>
</evidence>
<evidence type="ECO:0000256" key="17">
    <source>
        <dbReference type="PIRSR" id="PIRSR006769-3"/>
    </source>
</evidence>
<feature type="binding site" evidence="16">
    <location>
        <position position="285"/>
    </location>
    <ligand>
        <name>substrate</name>
    </ligand>
</feature>
<dbReference type="STRING" id="585529.HMPREF0291_11549"/>
<dbReference type="PROSITE" id="PS51747">
    <property type="entry name" value="CYT_DCMP_DEAMINASES_2"/>
    <property type="match status" value="1"/>
</dbReference>
<dbReference type="HOGENOM" id="CLU_036590_1_0_11"/>
<evidence type="ECO:0000256" key="3">
    <source>
        <dbReference type="ARBA" id="ARBA00004910"/>
    </source>
</evidence>
<sequence>MRHYTHTFTEQEETALWEALDAGAEVRGTTSPNPPVGCVIYREVEPVIVDDWDQAEPEIIATGGTEPAGGRHAEIVALDAAREKVGDDGLRGACMLVTLEPCNHTGRTGPCAEAIVAAGIAKVVYIEPDPNPEASGGAEYLRRHGVEVHHKTYDVTGLAPWLTAVRHGRVSVTAKFAATLDGFVAAPDGSSQWITGPITREWVHEDRSRVDAIIIGTGTALADNPSLTARKADGSLAERQPRRVVVGTREVPEGNLTRLGFERYATPQEALDALWETGARHVIVEGGPTLMRSVFELGVVDAIHAYVAPMLFGAGRSMIDGPLVGTLAQAQRYEIDYVDYTSNDDVLIALRRCEECEEEET</sequence>
<dbReference type="eggNOG" id="COG1985">
    <property type="taxonomic scope" value="Bacteria"/>
</dbReference>
<comment type="function">
    <text evidence="1 14">Converts 2,5-diamino-6-(ribosylamino)-4(3h)-pyrimidinone 5'-phosphate into 5-amino-6-(ribosylamino)-2,4(1h,3h)-pyrimidinedione 5'-phosphate.</text>
</comment>
<dbReference type="PANTHER" id="PTHR38011">
    <property type="entry name" value="DIHYDROFOLATE REDUCTASE FAMILY PROTEIN (AFU_ORTHOLOGUE AFUA_8G06820)"/>
    <property type="match status" value="1"/>
</dbReference>
<comment type="catalytic activity">
    <reaction evidence="13 14">
        <text>2,5-diamino-6-hydroxy-4-(5-phosphoribosylamino)-pyrimidine + H2O + H(+) = 5-amino-6-(5-phospho-D-ribosylamino)uracil + NH4(+)</text>
        <dbReference type="Rhea" id="RHEA:21868"/>
        <dbReference type="ChEBI" id="CHEBI:15377"/>
        <dbReference type="ChEBI" id="CHEBI:15378"/>
        <dbReference type="ChEBI" id="CHEBI:28938"/>
        <dbReference type="ChEBI" id="CHEBI:58453"/>
        <dbReference type="ChEBI" id="CHEBI:58614"/>
        <dbReference type="EC" id="3.5.4.26"/>
    </reaction>
</comment>
<keyword evidence="8 14" id="KW-0862">Zinc</keyword>
<dbReference type="Pfam" id="PF01872">
    <property type="entry name" value="RibD_C"/>
    <property type="match status" value="1"/>
</dbReference>
<feature type="binding site" evidence="16">
    <location>
        <position position="193"/>
    </location>
    <ligand>
        <name>NADP(+)</name>
        <dbReference type="ChEBI" id="CHEBI:58349"/>
    </ligand>
</feature>
<dbReference type="UniPathway" id="UPA00275">
    <property type="reaction ID" value="UER00401"/>
</dbReference>
<comment type="caution">
    <text evidence="19">The sequence shown here is derived from an EMBL/GenBank/DDBJ whole genome shotgun (WGS) entry which is preliminary data.</text>
</comment>
<evidence type="ECO:0000256" key="15">
    <source>
        <dbReference type="PIRSR" id="PIRSR006769-1"/>
    </source>
</evidence>
<keyword evidence="14 19" id="KW-0378">Hydrolase</keyword>
<dbReference type="InterPro" id="IPR024072">
    <property type="entry name" value="DHFR-like_dom_sf"/>
</dbReference>
<comment type="similarity">
    <text evidence="5 14">In the C-terminal section; belongs to the HTP reductase family.</text>
</comment>
<feature type="binding site" evidence="16">
    <location>
        <position position="177"/>
    </location>
    <ligand>
        <name>NADP(+)</name>
        <dbReference type="ChEBI" id="CHEBI:58349"/>
    </ligand>
</feature>
<evidence type="ECO:0000313" key="20">
    <source>
        <dbReference type="Proteomes" id="UP000004208"/>
    </source>
</evidence>
<dbReference type="CDD" id="cd01284">
    <property type="entry name" value="Riboflavin_deaminase-reductase"/>
    <property type="match status" value="1"/>
</dbReference>
<feature type="binding site" evidence="17">
    <location>
        <position position="111"/>
    </location>
    <ligand>
        <name>Zn(2+)</name>
        <dbReference type="ChEBI" id="CHEBI:29105"/>
        <note>catalytic</note>
    </ligand>
</feature>
<dbReference type="InterPro" id="IPR002125">
    <property type="entry name" value="CMP_dCMP_dom"/>
</dbReference>
<evidence type="ECO:0000256" key="14">
    <source>
        <dbReference type="PIRNR" id="PIRNR006769"/>
    </source>
</evidence>
<evidence type="ECO:0000256" key="11">
    <source>
        <dbReference type="ARBA" id="ARBA00023268"/>
    </source>
</evidence>
<feature type="binding site" evidence="16">
    <location>
        <position position="219"/>
    </location>
    <ligand>
        <name>NADP(+)</name>
        <dbReference type="ChEBI" id="CHEBI:58349"/>
    </ligand>
</feature>
<dbReference type="InterPro" id="IPR050765">
    <property type="entry name" value="Riboflavin_Biosynth_HTPR"/>
</dbReference>
<dbReference type="EMBL" id="ACLJ02000003">
    <property type="protein sequence ID" value="EFK53892.1"/>
    <property type="molecule type" value="Genomic_DNA"/>
</dbReference>
<gene>
    <name evidence="19" type="primary">ribD</name>
    <name evidence="19" type="ORF">HMPREF0291_11549</name>
</gene>
<comment type="pathway">
    <text evidence="2 14">Cofactor biosynthesis; riboflavin biosynthesis; 5-amino-6-(D-ribitylamino)uracil from GTP: step 2/4.</text>
</comment>
<keyword evidence="11" id="KW-0511">Multifunctional enzyme</keyword>
<feature type="binding site" evidence="16">
    <location>
        <position position="248"/>
    </location>
    <ligand>
        <name>NADP(+)</name>
        <dbReference type="ChEBI" id="CHEBI:58349"/>
    </ligand>
</feature>
<dbReference type="PROSITE" id="PS00903">
    <property type="entry name" value="CYT_DCMP_DEAMINASES_1"/>
    <property type="match status" value="1"/>
</dbReference>
<dbReference type="EC" id="3.5.4.26" evidence="14"/>
<comment type="catalytic activity">
    <reaction evidence="12 14">
        <text>5-amino-6-(5-phospho-D-ribitylamino)uracil + NADP(+) = 5-amino-6-(5-phospho-D-ribosylamino)uracil + NADPH + H(+)</text>
        <dbReference type="Rhea" id="RHEA:17845"/>
        <dbReference type="ChEBI" id="CHEBI:15378"/>
        <dbReference type="ChEBI" id="CHEBI:57783"/>
        <dbReference type="ChEBI" id="CHEBI:58349"/>
        <dbReference type="ChEBI" id="CHEBI:58421"/>
        <dbReference type="ChEBI" id="CHEBI:58453"/>
        <dbReference type="EC" id="1.1.1.193"/>
    </reaction>
</comment>
<evidence type="ECO:0000256" key="6">
    <source>
        <dbReference type="ARBA" id="ARBA00022619"/>
    </source>
</evidence>
<dbReference type="GO" id="GO:0008270">
    <property type="term" value="F:zinc ion binding"/>
    <property type="evidence" value="ECO:0007669"/>
    <property type="project" value="InterPro"/>
</dbReference>
<reference evidence="19" key="1">
    <citation type="submission" date="2010-06" db="EMBL/GenBank/DDBJ databases">
        <authorList>
            <person name="Muzny D."/>
            <person name="Qin X."/>
            <person name="Buhay C."/>
            <person name="Dugan-Rocha S."/>
            <person name="Ding Y."/>
            <person name="Chen G."/>
            <person name="Hawes A."/>
            <person name="Holder M."/>
            <person name="Jhangiani S."/>
            <person name="Johnson A."/>
            <person name="Khan Z."/>
            <person name="Li Z."/>
            <person name="Liu W."/>
            <person name="Liu X."/>
            <person name="Perez L."/>
            <person name="Shen H."/>
            <person name="Wang Q."/>
            <person name="Watt J."/>
            <person name="Xi L."/>
            <person name="Xin Y."/>
            <person name="Zhou J."/>
            <person name="Deng J."/>
            <person name="Jiang H."/>
            <person name="Liu Y."/>
            <person name="Qu J."/>
            <person name="Song X.-Z."/>
            <person name="Zhang L."/>
            <person name="Villasana D."/>
            <person name="Johnson A."/>
            <person name="Liu J."/>
            <person name="Liyanage D."/>
            <person name="Lorensuhewa L."/>
            <person name="Robinson T."/>
            <person name="Song A."/>
            <person name="Song B.-B."/>
            <person name="Dinh H."/>
            <person name="Thornton R."/>
            <person name="Coyle M."/>
            <person name="Francisco L."/>
            <person name="Jackson L."/>
            <person name="Javaid M."/>
            <person name="Korchina V."/>
            <person name="Kovar C."/>
            <person name="Mata R."/>
            <person name="Mathew T."/>
            <person name="Ngo R."/>
            <person name="Nguyen L."/>
            <person name="Nguyen N."/>
            <person name="Okwuonu G."/>
            <person name="Ongeri F."/>
            <person name="Pham C."/>
            <person name="Simmons D."/>
            <person name="Wilczek-Boney K."/>
            <person name="Hale W."/>
            <person name="Jakkamsetti A."/>
            <person name="Pham P."/>
            <person name="Ruth R."/>
            <person name="San Lucas F."/>
            <person name="Warren J."/>
            <person name="Zhang J."/>
            <person name="Zhao Z."/>
            <person name="Zhou C."/>
            <person name="Zhu D."/>
            <person name="Lee S."/>
            <person name="Bess C."/>
            <person name="Blankenburg K."/>
            <person name="Forbes L."/>
            <person name="Fu Q."/>
            <person name="Gubbala S."/>
            <person name="Hirani K."/>
            <person name="Jayaseelan J.C."/>
            <person name="Lara F."/>
            <person name="Munidasa M."/>
            <person name="Palculict T."/>
            <person name="Patil S."/>
            <person name="Pu L.-L."/>
            <person name="Saada N."/>
            <person name="Tang L."/>
            <person name="Weissenberger G."/>
            <person name="Zhu Y."/>
            <person name="Hemphill L."/>
            <person name="Shang Y."/>
            <person name="Youmans B."/>
            <person name="Ayvaz T."/>
            <person name="Ross M."/>
            <person name="Santibanez J."/>
            <person name="Aqrawi P."/>
            <person name="Gross S."/>
            <person name="Joshi V."/>
            <person name="Fowler G."/>
            <person name="Nazareth L."/>
            <person name="Reid J."/>
            <person name="Worley K."/>
            <person name="Petrosino J."/>
            <person name="Highlander S."/>
            <person name="Gibbs R."/>
        </authorList>
    </citation>
    <scope>NUCLEOTIDE SEQUENCE [LARGE SCALE GENOMIC DNA]</scope>
    <source>
        <strain evidence="19">ATCC 33030</strain>
    </source>
</reference>
<dbReference type="Pfam" id="PF00383">
    <property type="entry name" value="dCMP_cyt_deam_1"/>
    <property type="match status" value="1"/>
</dbReference>
<dbReference type="eggNOG" id="COG0117">
    <property type="taxonomic scope" value="Bacteria"/>
</dbReference>
<proteinExistence type="inferred from homology"/>
<name>D7WCL1_9CORY</name>
<evidence type="ECO:0000256" key="7">
    <source>
        <dbReference type="ARBA" id="ARBA00022723"/>
    </source>
</evidence>
<protein>
    <recommendedName>
        <fullName evidence="14">Riboflavin biosynthesis protein RibD</fullName>
    </recommendedName>
    <domain>
        <recommendedName>
            <fullName evidence="14">Diaminohydroxyphosphoribosylaminopyrimidine deaminase</fullName>
            <shortName evidence="14">DRAP deaminase</shortName>
            <ecNumber evidence="14">3.5.4.26</ecNumber>
        </recommendedName>
        <alternativeName>
            <fullName evidence="14">Riboflavin-specific deaminase</fullName>
        </alternativeName>
    </domain>
    <domain>
        <recommendedName>
            <fullName evidence="14">5-amino-6-(5-phosphoribosylamino)uracil reductase</fullName>
            <ecNumber evidence="14">1.1.1.193</ecNumber>
        </recommendedName>
        <alternativeName>
            <fullName evidence="14">HTP reductase</fullName>
        </alternativeName>
    </domain>
</protein>
<dbReference type="InterPro" id="IPR016193">
    <property type="entry name" value="Cytidine_deaminase-like"/>
</dbReference>
<comment type="cofactor">
    <cofactor evidence="14 17">
        <name>Zn(2+)</name>
        <dbReference type="ChEBI" id="CHEBI:29105"/>
    </cofactor>
    <text evidence="14 17">Binds 1 zinc ion.</text>
</comment>
<dbReference type="GO" id="GO:0008703">
    <property type="term" value="F:5-amino-6-(5-phosphoribosylamino)uracil reductase activity"/>
    <property type="evidence" value="ECO:0007669"/>
    <property type="project" value="UniProtKB-EC"/>
</dbReference>
<dbReference type="GO" id="GO:0008835">
    <property type="term" value="F:diaminohydroxyphosphoribosylaminopyrimidine deaminase activity"/>
    <property type="evidence" value="ECO:0007669"/>
    <property type="project" value="UniProtKB-EC"/>
</dbReference>
<keyword evidence="20" id="KW-1185">Reference proteome</keyword>
<evidence type="ECO:0000256" key="8">
    <source>
        <dbReference type="ARBA" id="ARBA00022833"/>
    </source>
</evidence>
<keyword evidence="7 14" id="KW-0479">Metal-binding</keyword>
<feature type="binding site" evidence="17">
    <location>
        <position position="102"/>
    </location>
    <ligand>
        <name>Zn(2+)</name>
        <dbReference type="ChEBI" id="CHEBI:29105"/>
        <note>catalytic</note>
    </ligand>
</feature>
<evidence type="ECO:0000256" key="4">
    <source>
        <dbReference type="ARBA" id="ARBA00005259"/>
    </source>
</evidence>
<feature type="binding site" evidence="16">
    <location>
        <position position="227"/>
    </location>
    <ligand>
        <name>substrate</name>
    </ligand>
</feature>
<feature type="binding site" evidence="16">
    <location>
        <position position="223"/>
    </location>
    <ligand>
        <name>NADP(+)</name>
        <dbReference type="ChEBI" id="CHEBI:58349"/>
    </ligand>
</feature>
<evidence type="ECO:0000256" key="5">
    <source>
        <dbReference type="ARBA" id="ARBA00007417"/>
    </source>
</evidence>
<evidence type="ECO:0000313" key="19">
    <source>
        <dbReference type="EMBL" id="EFK53892.1"/>
    </source>
</evidence>
<evidence type="ECO:0000256" key="16">
    <source>
        <dbReference type="PIRSR" id="PIRSR006769-2"/>
    </source>
</evidence>
<evidence type="ECO:0000259" key="18">
    <source>
        <dbReference type="PROSITE" id="PS51747"/>
    </source>
</evidence>
<evidence type="ECO:0000256" key="2">
    <source>
        <dbReference type="ARBA" id="ARBA00004882"/>
    </source>
</evidence>
<dbReference type="EC" id="1.1.1.193" evidence="14"/>
<evidence type="ECO:0000256" key="10">
    <source>
        <dbReference type="ARBA" id="ARBA00023002"/>
    </source>
</evidence>
<dbReference type="Proteomes" id="UP000004208">
    <property type="component" value="Unassembled WGS sequence"/>
</dbReference>
<feature type="domain" description="CMP/dCMP-type deaminase" evidence="18">
    <location>
        <begin position="10"/>
        <end position="138"/>
    </location>
</feature>
<keyword evidence="10 14" id="KW-0560">Oxidoreductase</keyword>
<feature type="binding site" evidence="16">
    <location>
        <position position="230"/>
    </location>
    <ligand>
        <name>substrate</name>
    </ligand>
</feature>
<dbReference type="InterPro" id="IPR016192">
    <property type="entry name" value="APOBEC/CMP_deaminase_Zn-bd"/>
</dbReference>
<feature type="active site" description="Proton donor" evidence="15">
    <location>
        <position position="74"/>
    </location>
</feature>
<comment type="pathway">
    <text evidence="3 14">Cofactor biosynthesis; riboflavin biosynthesis; 5-amino-6-(D-ribitylamino)uracil from GTP: step 3/4.</text>
</comment>
<dbReference type="GO" id="GO:0009231">
    <property type="term" value="P:riboflavin biosynthetic process"/>
    <property type="evidence" value="ECO:0007669"/>
    <property type="project" value="UniProtKB-UniPathway"/>
</dbReference>
<evidence type="ECO:0000256" key="9">
    <source>
        <dbReference type="ARBA" id="ARBA00022857"/>
    </source>
</evidence>
<dbReference type="PANTHER" id="PTHR38011:SF7">
    <property type="entry name" value="2,5-DIAMINO-6-RIBOSYLAMINO-4(3H)-PYRIMIDINONE 5'-PHOSPHATE REDUCTASE"/>
    <property type="match status" value="1"/>
</dbReference>
<dbReference type="SUPFAM" id="SSF53927">
    <property type="entry name" value="Cytidine deaminase-like"/>
    <property type="match status" value="1"/>
</dbReference>
<dbReference type="NCBIfam" id="TIGR00326">
    <property type="entry name" value="eubact_ribD"/>
    <property type="match status" value="1"/>
</dbReference>
<dbReference type="AlphaFoldDB" id="D7WCL1"/>
<dbReference type="OrthoDB" id="9800865at2"/>
<feature type="binding site" evidence="16">
    <location>
        <begin position="287"/>
        <end position="293"/>
    </location>
    <ligand>
        <name>NADP(+)</name>
        <dbReference type="ChEBI" id="CHEBI:58349"/>
    </ligand>
</feature>
<evidence type="ECO:0000256" key="13">
    <source>
        <dbReference type="ARBA" id="ARBA00049886"/>
    </source>
</evidence>
<dbReference type="Gene3D" id="3.40.430.10">
    <property type="entry name" value="Dihydrofolate Reductase, subunit A"/>
    <property type="match status" value="2"/>
</dbReference>
<dbReference type="InterPro" id="IPR002734">
    <property type="entry name" value="RibDG_C"/>
</dbReference>
<keyword evidence="6 14" id="KW-0686">Riboflavin biosynthesis</keyword>
<feature type="binding site" evidence="17">
    <location>
        <position position="72"/>
    </location>
    <ligand>
        <name>Zn(2+)</name>
        <dbReference type="ChEBI" id="CHEBI:29105"/>
        <note>catalytic</note>
    </ligand>
</feature>
<dbReference type="RefSeq" id="WP_005290034.1">
    <property type="nucleotide sequence ID" value="NZ_CM000961.1"/>
</dbReference>
<dbReference type="Gene3D" id="3.40.140.10">
    <property type="entry name" value="Cytidine Deaminase, domain 2"/>
    <property type="match status" value="1"/>
</dbReference>
<evidence type="ECO:0000256" key="12">
    <source>
        <dbReference type="ARBA" id="ARBA00049861"/>
    </source>
</evidence>
<dbReference type="PIRSF" id="PIRSF006769">
    <property type="entry name" value="RibD"/>
    <property type="match status" value="1"/>
</dbReference>
<dbReference type="InterPro" id="IPR004794">
    <property type="entry name" value="Eubact_RibD"/>
</dbReference>
<feature type="binding site" evidence="16">
    <location>
        <position position="191"/>
    </location>
    <ligand>
        <name>substrate</name>
    </ligand>
</feature>
<comment type="similarity">
    <text evidence="4 14">In the N-terminal section; belongs to the cytidine and deoxycytidylate deaminase family.</text>
</comment>
<dbReference type="SUPFAM" id="SSF53597">
    <property type="entry name" value="Dihydrofolate reductase-like"/>
    <property type="match status" value="1"/>
</dbReference>
<feature type="binding site" evidence="16">
    <location>
        <position position="207"/>
    </location>
    <ligand>
        <name>substrate</name>
    </ligand>
</feature>
<keyword evidence="9 14" id="KW-0521">NADP</keyword>
<organism evidence="19 20">
    <name type="scientific">Corynebacterium genitalium ATCC 33030</name>
    <dbReference type="NCBI Taxonomy" id="585529"/>
    <lineage>
        <taxon>Bacteria</taxon>
        <taxon>Bacillati</taxon>
        <taxon>Actinomycetota</taxon>
        <taxon>Actinomycetes</taxon>
        <taxon>Mycobacteriales</taxon>
        <taxon>Corynebacteriaceae</taxon>
        <taxon>Corynebacterium</taxon>
    </lineage>
</organism>